<dbReference type="GO" id="GO:1990070">
    <property type="term" value="C:TRAPPI protein complex"/>
    <property type="evidence" value="ECO:0007669"/>
    <property type="project" value="TreeGrafter"/>
</dbReference>
<dbReference type="Proteomes" id="UP000472260">
    <property type="component" value="Unassembled WGS sequence"/>
</dbReference>
<reference evidence="9" key="2">
    <citation type="submission" date="2025-09" db="UniProtKB">
        <authorList>
            <consortium name="Ensembl"/>
        </authorList>
    </citation>
    <scope>IDENTIFICATION</scope>
</reference>
<keyword evidence="8" id="KW-1133">Transmembrane helix</keyword>
<evidence type="ECO:0000256" key="4">
    <source>
        <dbReference type="ARBA" id="ARBA00022448"/>
    </source>
</evidence>
<dbReference type="InterPro" id="IPR024096">
    <property type="entry name" value="NO_sig/Golgi_transp_ligand-bd"/>
</dbReference>
<dbReference type="Ensembl" id="ENSSANT00000088655.1">
    <property type="protein sequence ID" value="ENSSANP00000083420.1"/>
    <property type="gene ID" value="ENSSANG00000041398.1"/>
</dbReference>
<feature type="transmembrane region" description="Helical" evidence="8">
    <location>
        <begin position="20"/>
        <end position="41"/>
    </location>
</feature>
<proteinExistence type="inferred from homology"/>
<dbReference type="InterPro" id="IPR016696">
    <property type="entry name" value="TRAPP-I_su5"/>
</dbReference>
<dbReference type="GO" id="GO:0005783">
    <property type="term" value="C:endoplasmic reticulum"/>
    <property type="evidence" value="ECO:0007669"/>
    <property type="project" value="UniProtKB-SubCell"/>
</dbReference>
<evidence type="ECO:0000256" key="7">
    <source>
        <dbReference type="ARBA" id="ARBA00023034"/>
    </source>
</evidence>
<organism evidence="9 10">
    <name type="scientific">Sinocyclocheilus anshuiensis</name>
    <dbReference type="NCBI Taxonomy" id="1608454"/>
    <lineage>
        <taxon>Eukaryota</taxon>
        <taxon>Metazoa</taxon>
        <taxon>Chordata</taxon>
        <taxon>Craniata</taxon>
        <taxon>Vertebrata</taxon>
        <taxon>Euteleostomi</taxon>
        <taxon>Actinopterygii</taxon>
        <taxon>Neopterygii</taxon>
        <taxon>Teleostei</taxon>
        <taxon>Ostariophysi</taxon>
        <taxon>Cypriniformes</taxon>
        <taxon>Cyprinidae</taxon>
        <taxon>Cyprininae</taxon>
        <taxon>Sinocyclocheilus</taxon>
    </lineage>
</organism>
<dbReference type="Gene3D" id="3.30.1380.20">
    <property type="entry name" value="Trafficking protein particle complex subunit 3"/>
    <property type="match status" value="1"/>
</dbReference>
<dbReference type="GO" id="GO:0006888">
    <property type="term" value="P:endoplasmic reticulum to Golgi vesicle-mediated transport"/>
    <property type="evidence" value="ECO:0007669"/>
    <property type="project" value="TreeGrafter"/>
</dbReference>
<keyword evidence="5" id="KW-0256">Endoplasmic reticulum</keyword>
<dbReference type="Pfam" id="PF04051">
    <property type="entry name" value="TRAPP"/>
    <property type="match status" value="1"/>
</dbReference>
<dbReference type="GO" id="GO:1990072">
    <property type="term" value="C:TRAPPIII protein complex"/>
    <property type="evidence" value="ECO:0007669"/>
    <property type="project" value="TreeGrafter"/>
</dbReference>
<name>A0A671RIP5_9TELE</name>
<evidence type="ECO:0000256" key="1">
    <source>
        <dbReference type="ARBA" id="ARBA00004222"/>
    </source>
</evidence>
<keyword evidence="4" id="KW-0813">Transport</keyword>
<dbReference type="PANTHER" id="PTHR20902">
    <property type="entry name" value="41-2 PROTEIN ANTIGEN-RELATED"/>
    <property type="match status" value="1"/>
</dbReference>
<evidence type="ECO:0000313" key="10">
    <source>
        <dbReference type="Proteomes" id="UP000472260"/>
    </source>
</evidence>
<evidence type="ECO:0000313" key="9">
    <source>
        <dbReference type="Ensembl" id="ENSSANP00000083420.1"/>
    </source>
</evidence>
<keyword evidence="7" id="KW-0333">Golgi apparatus</keyword>
<evidence type="ECO:0000256" key="6">
    <source>
        <dbReference type="ARBA" id="ARBA00022892"/>
    </source>
</evidence>
<comment type="similarity">
    <text evidence="3">Belongs to the TRAPP small subunits family. BET3 subfamily.</text>
</comment>
<evidence type="ECO:0000256" key="8">
    <source>
        <dbReference type="SAM" id="Phobius"/>
    </source>
</evidence>
<dbReference type="SUPFAM" id="SSF111126">
    <property type="entry name" value="Ligand-binding domain in the NO signalling and Golgi transport"/>
    <property type="match status" value="1"/>
</dbReference>
<comment type="subcellular location">
    <subcellularLocation>
        <location evidence="2">Endoplasmic reticulum</location>
    </subcellularLocation>
    <subcellularLocation>
        <location evidence="1">Golgi apparatus</location>
        <location evidence="1">cis-Golgi network</location>
    </subcellularLocation>
</comment>
<accession>A0A671RIP5</accession>
<dbReference type="GO" id="GO:1990071">
    <property type="term" value="C:TRAPPII protein complex"/>
    <property type="evidence" value="ECO:0007669"/>
    <property type="project" value="TreeGrafter"/>
</dbReference>
<evidence type="ECO:0000256" key="2">
    <source>
        <dbReference type="ARBA" id="ARBA00004240"/>
    </source>
</evidence>
<keyword evidence="6" id="KW-0931">ER-Golgi transport</keyword>
<evidence type="ECO:0000256" key="5">
    <source>
        <dbReference type="ARBA" id="ARBA00022824"/>
    </source>
</evidence>
<dbReference type="InterPro" id="IPR007194">
    <property type="entry name" value="TRAPP_component"/>
</dbReference>
<sequence>QHHRFTNVKDKSAILEHYLSIYLSIYLSLSLFQVSVWKNLFGKEADKQEQKEPVINAFISVPKENSALNCAALTAGILEAILTHSGFQVLFVAHWHKGTMLMIKFDEAVIARDKQLNGK</sequence>
<dbReference type="PANTHER" id="PTHR20902:SF0">
    <property type="entry name" value="TRAFFICKING PROTEIN PARTICLE COMPLEX SUBUNIT 5"/>
    <property type="match status" value="1"/>
</dbReference>
<keyword evidence="10" id="KW-1185">Reference proteome</keyword>
<keyword evidence="8" id="KW-0812">Transmembrane</keyword>
<protein>
    <submittedName>
        <fullName evidence="9">Trafficking protein particle complex 5</fullName>
    </submittedName>
</protein>
<evidence type="ECO:0000256" key="3">
    <source>
        <dbReference type="ARBA" id="ARBA00006218"/>
    </source>
</evidence>
<reference evidence="9" key="1">
    <citation type="submission" date="2025-08" db="UniProtKB">
        <authorList>
            <consortium name="Ensembl"/>
        </authorList>
    </citation>
    <scope>IDENTIFICATION</scope>
</reference>
<keyword evidence="8" id="KW-0472">Membrane</keyword>
<dbReference type="AlphaFoldDB" id="A0A671RIP5"/>